<name>A0A1I3KBY2_9HYPH</name>
<dbReference type="Gene3D" id="3.30.750.24">
    <property type="entry name" value="STAS domain"/>
    <property type="match status" value="1"/>
</dbReference>
<dbReference type="InterPro" id="IPR036513">
    <property type="entry name" value="STAS_dom_sf"/>
</dbReference>
<evidence type="ECO:0000256" key="3">
    <source>
        <dbReference type="SAM" id="MobiDB-lite"/>
    </source>
</evidence>
<gene>
    <name evidence="5" type="ORF">SAMN03080618_01131</name>
</gene>
<dbReference type="PANTHER" id="PTHR30188:SF3">
    <property type="entry name" value="ABC TRANSPORTER PERMEASE"/>
    <property type="match status" value="1"/>
</dbReference>
<accession>A0A1I3KBY2</accession>
<sequence length="399" mass="42515">MTGLMLTKDTADASSSNSDNRDHPPAIHSREEGSRTVWQLSGTWNTRSVHLVDAQMRELERTKAQQNVVIDISAVERLDTAGAWLVERLAAARINAGADVEILGASEAAQTLLPAVRRAIRSPESSSRERQPFFLIRWLELLGRAMESAWLDFIAGTYILGATIRGAQMKLGRGHAVNPAAIFNQIDRMGVGAIPVVVLICSIVGAIVAQQGAYQLRWFGAEIFIVDLVGILALRELGVLLTAIMVAGRSGSAITAEIGSMRMREEVDALKVIGLNPIGVLVFPRLVALVIAVPCLTIIANAATLGGGMLVALLYSGIPPEAFIDRLHASVDLSTIFAGLIKAPFMALIIGIVASVEGMKVGGSAESLGRHVTSAVVKSIFVVIVLDGLFAMFYVAIGF</sequence>
<evidence type="ECO:0000256" key="1">
    <source>
        <dbReference type="ARBA" id="ARBA00003787"/>
    </source>
</evidence>
<feature type="transmembrane region" description="Helical" evidence="2">
    <location>
        <begin position="223"/>
        <end position="248"/>
    </location>
</feature>
<keyword evidence="2" id="KW-0997">Cell inner membrane</keyword>
<dbReference type="STRING" id="1121003.SAMN03080618_01131"/>
<keyword evidence="2" id="KW-1003">Cell membrane</keyword>
<keyword evidence="2" id="KW-0812">Transmembrane</keyword>
<feature type="domain" description="STAS" evidence="4">
    <location>
        <begin position="25"/>
        <end position="121"/>
    </location>
</feature>
<dbReference type="SUPFAM" id="SSF52091">
    <property type="entry name" value="SpoIIaa-like"/>
    <property type="match status" value="1"/>
</dbReference>
<evidence type="ECO:0000313" key="6">
    <source>
        <dbReference type="Proteomes" id="UP000242763"/>
    </source>
</evidence>
<dbReference type="EMBL" id="FORF01000005">
    <property type="protein sequence ID" value="SFI69894.1"/>
    <property type="molecule type" value="Genomic_DNA"/>
</dbReference>
<keyword evidence="2" id="KW-0472">Membrane</keyword>
<dbReference type="Pfam" id="PF02405">
    <property type="entry name" value="MlaE"/>
    <property type="match status" value="1"/>
</dbReference>
<dbReference type="NCBIfam" id="TIGR00056">
    <property type="entry name" value="MlaE family lipid ABC transporter permease subunit"/>
    <property type="match status" value="1"/>
</dbReference>
<feature type="transmembrane region" description="Helical" evidence="2">
    <location>
        <begin position="336"/>
        <end position="356"/>
    </location>
</feature>
<feature type="compositionally biased region" description="Basic and acidic residues" evidence="3">
    <location>
        <begin position="19"/>
        <end position="34"/>
    </location>
</feature>
<feature type="transmembrane region" description="Helical" evidence="2">
    <location>
        <begin position="376"/>
        <end position="397"/>
    </location>
</feature>
<feature type="transmembrane region" description="Helical" evidence="2">
    <location>
        <begin position="298"/>
        <end position="315"/>
    </location>
</feature>
<dbReference type="Proteomes" id="UP000242763">
    <property type="component" value="Unassembled WGS sequence"/>
</dbReference>
<dbReference type="GO" id="GO:0043190">
    <property type="term" value="C:ATP-binding cassette (ABC) transporter complex"/>
    <property type="evidence" value="ECO:0007669"/>
    <property type="project" value="InterPro"/>
</dbReference>
<dbReference type="PROSITE" id="PS50801">
    <property type="entry name" value="STAS"/>
    <property type="match status" value="1"/>
</dbReference>
<organism evidence="5 6">
    <name type="scientific">Aquamicrobium aerolatum DSM 21857</name>
    <dbReference type="NCBI Taxonomy" id="1121003"/>
    <lineage>
        <taxon>Bacteria</taxon>
        <taxon>Pseudomonadati</taxon>
        <taxon>Pseudomonadota</taxon>
        <taxon>Alphaproteobacteria</taxon>
        <taxon>Hyphomicrobiales</taxon>
        <taxon>Phyllobacteriaceae</taxon>
        <taxon>Aerobium</taxon>
    </lineage>
</organism>
<dbReference type="AlphaFoldDB" id="A0A1I3KBY2"/>
<keyword evidence="2" id="KW-1133">Transmembrane helix</keyword>
<dbReference type="GO" id="GO:0005548">
    <property type="term" value="F:phospholipid transporter activity"/>
    <property type="evidence" value="ECO:0007669"/>
    <property type="project" value="TreeGrafter"/>
</dbReference>
<proteinExistence type="inferred from homology"/>
<feature type="region of interest" description="Disordered" evidence="3">
    <location>
        <begin position="1"/>
        <end position="34"/>
    </location>
</feature>
<reference evidence="6" key="1">
    <citation type="submission" date="2016-10" db="EMBL/GenBank/DDBJ databases">
        <authorList>
            <person name="Varghese N."/>
            <person name="Submissions S."/>
        </authorList>
    </citation>
    <scope>NUCLEOTIDE SEQUENCE [LARGE SCALE GENOMIC DNA]</scope>
    <source>
        <strain evidence="6">DSM 21857</strain>
    </source>
</reference>
<protein>
    <submittedName>
        <fullName evidence="5">Phospholipid/cholesterol/gamma-HCH transport system permease protein</fullName>
    </submittedName>
</protein>
<comment type="subcellular location">
    <subcellularLocation>
        <location evidence="2">Cell inner membrane</location>
        <topology evidence="2">Multi-pass membrane protein</topology>
    </subcellularLocation>
</comment>
<feature type="transmembrane region" description="Helical" evidence="2">
    <location>
        <begin position="269"/>
        <end position="292"/>
    </location>
</feature>
<comment type="similarity">
    <text evidence="2">Belongs to the MlaE permease family.</text>
</comment>
<comment type="function">
    <text evidence="1">Could be part of an ABC transporter complex.</text>
</comment>
<dbReference type="InterPro" id="IPR003453">
    <property type="entry name" value="ABC_MlaE_roteobac"/>
</dbReference>
<dbReference type="PANTHER" id="PTHR30188">
    <property type="entry name" value="ABC TRANSPORTER PERMEASE PROTEIN-RELATED"/>
    <property type="match status" value="1"/>
</dbReference>
<dbReference type="InterPro" id="IPR002645">
    <property type="entry name" value="STAS_dom"/>
</dbReference>
<evidence type="ECO:0000256" key="2">
    <source>
        <dbReference type="RuleBase" id="RU362044"/>
    </source>
</evidence>
<feature type="transmembrane region" description="Helical" evidence="2">
    <location>
        <begin position="191"/>
        <end position="211"/>
    </location>
</feature>
<evidence type="ECO:0000259" key="4">
    <source>
        <dbReference type="PROSITE" id="PS50801"/>
    </source>
</evidence>
<evidence type="ECO:0000313" key="5">
    <source>
        <dbReference type="EMBL" id="SFI69894.1"/>
    </source>
</evidence>
<keyword evidence="6" id="KW-1185">Reference proteome</keyword>
<dbReference type="InterPro" id="IPR030802">
    <property type="entry name" value="Permease_MalE"/>
</dbReference>